<keyword evidence="4" id="KW-1185">Reference proteome</keyword>
<organism evidence="3 4">
    <name type="scientific">Actinoplanes couchii</name>
    <dbReference type="NCBI Taxonomy" id="403638"/>
    <lineage>
        <taxon>Bacteria</taxon>
        <taxon>Bacillati</taxon>
        <taxon>Actinomycetota</taxon>
        <taxon>Actinomycetes</taxon>
        <taxon>Micromonosporales</taxon>
        <taxon>Micromonosporaceae</taxon>
        <taxon>Actinoplanes</taxon>
    </lineage>
</organism>
<dbReference type="InterPro" id="IPR045970">
    <property type="entry name" value="DUF5926"/>
</dbReference>
<evidence type="ECO:0000313" key="3">
    <source>
        <dbReference type="EMBL" id="GID58552.1"/>
    </source>
</evidence>
<feature type="region of interest" description="Disordered" evidence="1">
    <location>
        <begin position="1"/>
        <end position="30"/>
    </location>
</feature>
<evidence type="ECO:0000256" key="1">
    <source>
        <dbReference type="SAM" id="MobiDB-lite"/>
    </source>
</evidence>
<dbReference type="EMBL" id="BOMG01000086">
    <property type="protein sequence ID" value="GID58552.1"/>
    <property type="molecule type" value="Genomic_DNA"/>
</dbReference>
<comment type="caution">
    <text evidence="3">The sequence shown here is derived from an EMBL/GenBank/DDBJ whole genome shotgun (WGS) entry which is preliminary data.</text>
</comment>
<sequence length="308" mass="33683">MGATSPESPSDRLRWFPVSKRRKSRETTPKTKVRDIFVARPFEGLADEPEWVALRELVPAASAPLTLKPEIVAEYGDRPVSLSTVLPMAWPAMSRRDGQVFIGLQRHVQSGDVSRDLAVAVLNALRTEPGDTVAVPALPGEGLRLQDILADGPLEITMHEGFEYWLDADQMQDATVKASLERANASIYPTVRLAAAKAAYWCRVAPDKSHVRWVLGDPEDKALDALSRLSASGDLLLGEGTKFAGMFRAHGLLVPVWDVPGEPEGADFEAPLADFTKRYADTLAIDEPLDAAARRAKQGLIGRQLTLR</sequence>
<feature type="domain" description="DUF5926" evidence="2">
    <location>
        <begin position="41"/>
        <end position="308"/>
    </location>
</feature>
<gene>
    <name evidence="3" type="ORF">Aco03nite_069560</name>
</gene>
<proteinExistence type="predicted"/>
<name>A0ABQ3XJ87_9ACTN</name>
<evidence type="ECO:0000313" key="4">
    <source>
        <dbReference type="Proteomes" id="UP000612282"/>
    </source>
</evidence>
<accession>A0ABQ3XJ87</accession>
<evidence type="ECO:0000259" key="2">
    <source>
        <dbReference type="Pfam" id="PF19348"/>
    </source>
</evidence>
<dbReference type="Proteomes" id="UP000612282">
    <property type="component" value="Unassembled WGS sequence"/>
</dbReference>
<protein>
    <submittedName>
        <fullName evidence="3">Preprotein translocase SecA</fullName>
    </submittedName>
</protein>
<dbReference type="Pfam" id="PF19348">
    <property type="entry name" value="DUF5926"/>
    <property type="match status" value="1"/>
</dbReference>
<reference evidence="3 4" key="1">
    <citation type="submission" date="2021-01" db="EMBL/GenBank/DDBJ databases">
        <title>Whole genome shotgun sequence of Actinoplanes couchii NBRC 106145.</title>
        <authorList>
            <person name="Komaki H."/>
            <person name="Tamura T."/>
        </authorList>
    </citation>
    <scope>NUCLEOTIDE SEQUENCE [LARGE SCALE GENOMIC DNA]</scope>
    <source>
        <strain evidence="3 4">NBRC 106145</strain>
    </source>
</reference>